<sequence length="177" mass="20639">MFEKEVVKDRFQVNLNAPIRAVHLIDGLIRPQHVTTNWVDTLRQIEHFWALFEAEECRDRVLRKLNLRNWLIHILDEQAVKGVRNVLDRALVGDALAQTQILVEDQQVFLVETLAELLIELMLQDRALLKLELLAYEHEVFEKGSEAKVVCRRLKHGLKLLGVFARTPLPRRSCCCR</sequence>
<dbReference type="AlphaFoldDB" id="A0A7S3I3Y3"/>
<name>A0A7S3I3Y3_9SPIT</name>
<proteinExistence type="predicted"/>
<gene>
    <name evidence="1" type="ORF">FEHR0123_LOCUS7150</name>
</gene>
<reference evidence="1" key="1">
    <citation type="submission" date="2021-01" db="EMBL/GenBank/DDBJ databases">
        <authorList>
            <person name="Corre E."/>
            <person name="Pelletier E."/>
            <person name="Niang G."/>
            <person name="Scheremetjew M."/>
            <person name="Finn R."/>
            <person name="Kale V."/>
            <person name="Holt S."/>
            <person name="Cochrane G."/>
            <person name="Meng A."/>
            <person name="Brown T."/>
            <person name="Cohen L."/>
        </authorList>
    </citation>
    <scope>NUCLEOTIDE SEQUENCE</scope>
    <source>
        <strain evidence="1">Fehren 1</strain>
    </source>
</reference>
<protein>
    <submittedName>
        <fullName evidence="1">Uncharacterized protein</fullName>
    </submittedName>
</protein>
<dbReference type="EMBL" id="HBIE01023512">
    <property type="protein sequence ID" value="CAE0312229.1"/>
    <property type="molecule type" value="Transcribed_RNA"/>
</dbReference>
<organism evidence="1">
    <name type="scientific">Favella ehrenbergii</name>
    <dbReference type="NCBI Taxonomy" id="182087"/>
    <lineage>
        <taxon>Eukaryota</taxon>
        <taxon>Sar</taxon>
        <taxon>Alveolata</taxon>
        <taxon>Ciliophora</taxon>
        <taxon>Intramacronucleata</taxon>
        <taxon>Spirotrichea</taxon>
        <taxon>Choreotrichia</taxon>
        <taxon>Tintinnida</taxon>
        <taxon>Xystonellidae</taxon>
        <taxon>Favella</taxon>
    </lineage>
</organism>
<evidence type="ECO:0000313" key="1">
    <source>
        <dbReference type="EMBL" id="CAE0312229.1"/>
    </source>
</evidence>
<accession>A0A7S3I3Y3</accession>